<dbReference type="EMBL" id="CM000880">
    <property type="protein sequence ID" value="PNT77934.1"/>
    <property type="molecule type" value="Genomic_DNA"/>
</dbReference>
<sequence length="167" mass="18420">MPSVSISASSPPAPTPSPCPAHPSPQKQLRLQLCKHSTHSRRARGGDKRIVMLCSGGALGGFGSPTRDRTRCSRCSERRRRRVRSSPWSGGVPAARQGWRRRGGARRRVSGGVLWRIRRMTRALRHGIFGGGCLKDPEVVDLLPSTPYDGPRRLQGRRARFLGAQPR</sequence>
<feature type="compositionally biased region" description="Low complexity" evidence="1">
    <location>
        <begin position="85"/>
        <end position="97"/>
    </location>
</feature>
<evidence type="ECO:0000313" key="3">
    <source>
        <dbReference type="EnsemblPlants" id="PNT77934"/>
    </source>
</evidence>
<dbReference type="EnsemblPlants" id="PNT77934">
    <property type="protein sequence ID" value="PNT77934"/>
    <property type="gene ID" value="BRADI_1g70653v3"/>
</dbReference>
<feature type="compositionally biased region" description="Low complexity" evidence="1">
    <location>
        <begin position="1"/>
        <end position="10"/>
    </location>
</feature>
<evidence type="ECO:0000313" key="2">
    <source>
        <dbReference type="EMBL" id="PNT77934.1"/>
    </source>
</evidence>
<accession>A0A2K2DUI4</accession>
<evidence type="ECO:0000256" key="1">
    <source>
        <dbReference type="SAM" id="MobiDB-lite"/>
    </source>
</evidence>
<protein>
    <submittedName>
        <fullName evidence="2 3">Uncharacterized protein</fullName>
    </submittedName>
</protein>
<feature type="region of interest" description="Disordered" evidence="1">
    <location>
        <begin position="147"/>
        <end position="167"/>
    </location>
</feature>
<feature type="region of interest" description="Disordered" evidence="1">
    <location>
        <begin position="1"/>
        <end position="27"/>
    </location>
</feature>
<feature type="region of interest" description="Disordered" evidence="1">
    <location>
        <begin position="84"/>
        <end position="105"/>
    </location>
</feature>
<proteinExistence type="predicted"/>
<feature type="compositionally biased region" description="Pro residues" evidence="1">
    <location>
        <begin position="11"/>
        <end position="23"/>
    </location>
</feature>
<dbReference type="Proteomes" id="UP000008810">
    <property type="component" value="Chromosome 1"/>
</dbReference>
<reference evidence="2" key="2">
    <citation type="submission" date="2017-06" db="EMBL/GenBank/DDBJ databases">
        <title>WGS assembly of Brachypodium distachyon.</title>
        <authorList>
            <consortium name="The International Brachypodium Initiative"/>
            <person name="Lucas S."/>
            <person name="Harmon-Smith M."/>
            <person name="Lail K."/>
            <person name="Tice H."/>
            <person name="Grimwood J."/>
            <person name="Bruce D."/>
            <person name="Barry K."/>
            <person name="Shu S."/>
            <person name="Lindquist E."/>
            <person name="Wang M."/>
            <person name="Pitluck S."/>
            <person name="Vogel J.P."/>
            <person name="Garvin D.F."/>
            <person name="Mockler T.C."/>
            <person name="Schmutz J."/>
            <person name="Rokhsar D."/>
            <person name="Bevan M.W."/>
        </authorList>
    </citation>
    <scope>NUCLEOTIDE SEQUENCE</scope>
    <source>
        <strain evidence="2">Bd21</strain>
    </source>
</reference>
<name>A0A2K2DUI4_BRADI</name>
<dbReference type="Gramene" id="PNT77934">
    <property type="protein sequence ID" value="PNT77934"/>
    <property type="gene ID" value="BRADI_1g70653v3"/>
</dbReference>
<keyword evidence="4" id="KW-1185">Reference proteome</keyword>
<dbReference type="AlphaFoldDB" id="A0A2K2DUI4"/>
<reference evidence="3" key="3">
    <citation type="submission" date="2018-08" db="UniProtKB">
        <authorList>
            <consortium name="EnsemblPlants"/>
        </authorList>
    </citation>
    <scope>IDENTIFICATION</scope>
    <source>
        <strain evidence="3">cv. Bd21</strain>
    </source>
</reference>
<reference evidence="2 3" key="1">
    <citation type="journal article" date="2010" name="Nature">
        <title>Genome sequencing and analysis of the model grass Brachypodium distachyon.</title>
        <authorList>
            <consortium name="International Brachypodium Initiative"/>
        </authorList>
    </citation>
    <scope>NUCLEOTIDE SEQUENCE [LARGE SCALE GENOMIC DNA]</scope>
    <source>
        <strain evidence="2 3">Bd21</strain>
    </source>
</reference>
<gene>
    <name evidence="2" type="ORF">BRADI_1g70653v3</name>
</gene>
<organism evidence="2">
    <name type="scientific">Brachypodium distachyon</name>
    <name type="common">Purple false brome</name>
    <name type="synonym">Trachynia distachya</name>
    <dbReference type="NCBI Taxonomy" id="15368"/>
    <lineage>
        <taxon>Eukaryota</taxon>
        <taxon>Viridiplantae</taxon>
        <taxon>Streptophyta</taxon>
        <taxon>Embryophyta</taxon>
        <taxon>Tracheophyta</taxon>
        <taxon>Spermatophyta</taxon>
        <taxon>Magnoliopsida</taxon>
        <taxon>Liliopsida</taxon>
        <taxon>Poales</taxon>
        <taxon>Poaceae</taxon>
        <taxon>BOP clade</taxon>
        <taxon>Pooideae</taxon>
        <taxon>Stipodae</taxon>
        <taxon>Brachypodieae</taxon>
        <taxon>Brachypodium</taxon>
    </lineage>
</organism>
<evidence type="ECO:0000313" key="4">
    <source>
        <dbReference type="Proteomes" id="UP000008810"/>
    </source>
</evidence>
<dbReference type="InParanoid" id="A0A2K2DUI4"/>